<accession>A0A1Y5EFZ5</accession>
<evidence type="ECO:0000313" key="7">
    <source>
        <dbReference type="EMBL" id="OUR81320.1"/>
    </source>
</evidence>
<comment type="similarity">
    <text evidence="2">Belongs to the CpxP/Spy family.</text>
</comment>
<evidence type="ECO:0000313" key="8">
    <source>
        <dbReference type="Proteomes" id="UP000243053"/>
    </source>
</evidence>
<dbReference type="InterPro" id="IPR012899">
    <property type="entry name" value="LTXXQ"/>
</dbReference>
<dbReference type="GO" id="GO:0051082">
    <property type="term" value="F:unfolded protein binding"/>
    <property type="evidence" value="ECO:0007669"/>
    <property type="project" value="TreeGrafter"/>
</dbReference>
<evidence type="ECO:0000256" key="1">
    <source>
        <dbReference type="ARBA" id="ARBA00004418"/>
    </source>
</evidence>
<comment type="caution">
    <text evidence="7">The sequence shown here is derived from an EMBL/GenBank/DDBJ whole genome shotgun (WGS) entry which is preliminary data.</text>
</comment>
<sequence>MKITFKNIAIATSLCSVLVLAPASFAGNDSSSHQGGHDNSHHQMSEKKFAKLTRKLGLSESQQADIKALKSEEKAQIETLKPAMKAFREQVKTLMSAESFDEEAFIQLQASNQDVFAAMALTKAKSKFAMKSVLTEEQLEKFRSMKHKRSRR</sequence>
<dbReference type="InterPro" id="IPR052211">
    <property type="entry name" value="Cpx_auxiliary_protein"/>
</dbReference>
<dbReference type="EMBL" id="MAAF01000047">
    <property type="protein sequence ID" value="OUR81320.1"/>
    <property type="molecule type" value="Genomic_DNA"/>
</dbReference>
<keyword evidence="4" id="KW-0574">Periplasm</keyword>
<evidence type="ECO:0000256" key="6">
    <source>
        <dbReference type="SAM" id="SignalP"/>
    </source>
</evidence>
<organism evidence="7 8">
    <name type="scientific">Colwellia psychrerythraea</name>
    <name type="common">Vibrio psychroerythus</name>
    <dbReference type="NCBI Taxonomy" id="28229"/>
    <lineage>
        <taxon>Bacteria</taxon>
        <taxon>Pseudomonadati</taxon>
        <taxon>Pseudomonadota</taxon>
        <taxon>Gammaproteobacteria</taxon>
        <taxon>Alteromonadales</taxon>
        <taxon>Colwelliaceae</taxon>
        <taxon>Colwellia</taxon>
    </lineage>
</organism>
<evidence type="ECO:0000256" key="5">
    <source>
        <dbReference type="SAM" id="MobiDB-lite"/>
    </source>
</evidence>
<feature type="region of interest" description="Disordered" evidence="5">
    <location>
        <begin position="28"/>
        <end position="49"/>
    </location>
</feature>
<proteinExistence type="inferred from homology"/>
<comment type="subcellular location">
    <subcellularLocation>
        <location evidence="1">Periplasm</location>
    </subcellularLocation>
</comment>
<feature type="chain" id="PRO_5012779946" description="Zinc resistance-associated protein" evidence="6">
    <location>
        <begin position="27"/>
        <end position="152"/>
    </location>
</feature>
<keyword evidence="3 6" id="KW-0732">Signal</keyword>
<evidence type="ECO:0000256" key="2">
    <source>
        <dbReference type="ARBA" id="ARBA00008441"/>
    </source>
</evidence>
<name>A0A1Y5EFZ5_COLPS</name>
<protein>
    <recommendedName>
        <fullName evidence="9">Zinc resistance-associated protein</fullName>
    </recommendedName>
</protein>
<dbReference type="PANTHER" id="PTHR38102:SF1">
    <property type="entry name" value="PERIPLASMIC CHAPERONE SPY"/>
    <property type="match status" value="1"/>
</dbReference>
<dbReference type="Gene3D" id="1.20.120.1490">
    <property type="match status" value="1"/>
</dbReference>
<dbReference type="Pfam" id="PF07813">
    <property type="entry name" value="LTXXQ"/>
    <property type="match status" value="1"/>
</dbReference>
<dbReference type="CDD" id="cd09916">
    <property type="entry name" value="CpxP_like"/>
    <property type="match status" value="1"/>
</dbReference>
<feature type="signal peptide" evidence="6">
    <location>
        <begin position="1"/>
        <end position="26"/>
    </location>
</feature>
<gene>
    <name evidence="7" type="ORF">A9Q75_07715</name>
</gene>
<evidence type="ECO:0008006" key="9">
    <source>
        <dbReference type="Google" id="ProtNLM"/>
    </source>
</evidence>
<dbReference type="Proteomes" id="UP000243053">
    <property type="component" value="Unassembled WGS sequence"/>
</dbReference>
<dbReference type="GO" id="GO:0030288">
    <property type="term" value="C:outer membrane-bounded periplasmic space"/>
    <property type="evidence" value="ECO:0007669"/>
    <property type="project" value="TreeGrafter"/>
</dbReference>
<dbReference type="AlphaFoldDB" id="A0A1Y5EFZ5"/>
<evidence type="ECO:0000256" key="4">
    <source>
        <dbReference type="ARBA" id="ARBA00022764"/>
    </source>
</evidence>
<evidence type="ECO:0000256" key="3">
    <source>
        <dbReference type="ARBA" id="ARBA00022729"/>
    </source>
</evidence>
<feature type="compositionally biased region" description="Basic and acidic residues" evidence="5">
    <location>
        <begin position="35"/>
        <end position="49"/>
    </location>
</feature>
<dbReference type="PANTHER" id="PTHR38102">
    <property type="entry name" value="PERIPLASMIC CHAPERONE SPY"/>
    <property type="match status" value="1"/>
</dbReference>
<reference evidence="8" key="1">
    <citation type="journal article" date="2017" name="Proc. Natl. Acad. Sci. U.S.A.">
        <title>Simulation of Deepwater Horizon oil plume reveals substrate specialization within a complex community of hydrocarbon degraders.</title>
        <authorList>
            <person name="Hu P."/>
            <person name="Dubinsky E.A."/>
            <person name="Probst A.J."/>
            <person name="Wang J."/>
            <person name="Sieber C.M.K."/>
            <person name="Tom L.M."/>
            <person name="Gardinali P."/>
            <person name="Banfield J.F."/>
            <person name="Atlas R.M."/>
            <person name="Andersen G.L."/>
        </authorList>
    </citation>
    <scope>NUCLEOTIDE SEQUENCE [LARGE SCALE GENOMIC DNA]</scope>
</reference>
<dbReference type="PIRSF" id="PIRSF034445">
    <property type="entry name" value="CpxP_Spy"/>
    <property type="match status" value="1"/>
</dbReference>